<evidence type="ECO:0000259" key="10">
    <source>
        <dbReference type="PROSITE" id="PS50016"/>
    </source>
</evidence>
<feature type="region of interest" description="Disordered" evidence="9">
    <location>
        <begin position="1"/>
        <end position="80"/>
    </location>
</feature>
<comment type="similarity">
    <text evidence="2">Belongs to the BYE1 family.</text>
</comment>
<accession>A0A0M8MSA1</accession>
<feature type="compositionally biased region" description="Low complexity" evidence="9">
    <location>
        <begin position="379"/>
        <end position="392"/>
    </location>
</feature>
<feature type="compositionally biased region" description="Acidic residues" evidence="9">
    <location>
        <begin position="62"/>
        <end position="80"/>
    </location>
</feature>
<gene>
    <name evidence="12" type="ORF">Malapachy_1396</name>
</gene>
<feature type="region of interest" description="Disordered" evidence="9">
    <location>
        <begin position="132"/>
        <end position="213"/>
    </location>
</feature>
<name>A0A0M8MSA1_9BASI</name>
<keyword evidence="13" id="KW-1185">Reference proteome</keyword>
<dbReference type="PANTHER" id="PTHR11477">
    <property type="entry name" value="TRANSCRIPTION FACTOR S-II ZINC FINGER DOMAIN-CONTAINING PROTEIN"/>
    <property type="match status" value="1"/>
</dbReference>
<dbReference type="VEuPathDB" id="FungiDB:Malapachy_1396"/>
<feature type="region of interest" description="Disordered" evidence="9">
    <location>
        <begin position="316"/>
        <end position="428"/>
    </location>
</feature>
<dbReference type="InterPro" id="IPR019787">
    <property type="entry name" value="Znf_PHD-finger"/>
</dbReference>
<dbReference type="InterPro" id="IPR036575">
    <property type="entry name" value="TFIIS_cen_dom_sf"/>
</dbReference>
<dbReference type="GO" id="GO:0031440">
    <property type="term" value="P:regulation of mRNA 3'-end processing"/>
    <property type="evidence" value="ECO:0007669"/>
    <property type="project" value="TreeGrafter"/>
</dbReference>
<dbReference type="Pfam" id="PF00628">
    <property type="entry name" value="PHD"/>
    <property type="match status" value="1"/>
</dbReference>
<dbReference type="AlphaFoldDB" id="A0A0M8MSA1"/>
<keyword evidence="6" id="KW-0862">Zinc</keyword>
<evidence type="ECO:0000259" key="11">
    <source>
        <dbReference type="PROSITE" id="PS51321"/>
    </source>
</evidence>
<dbReference type="Proteomes" id="UP000037751">
    <property type="component" value="Unassembled WGS sequence"/>
</dbReference>
<dbReference type="PANTHER" id="PTHR11477:SF0">
    <property type="entry name" value="IP08861P-RELATED"/>
    <property type="match status" value="1"/>
</dbReference>
<dbReference type="GeneID" id="28727775"/>
<feature type="compositionally biased region" description="Low complexity" evidence="9">
    <location>
        <begin position="194"/>
        <end position="209"/>
    </location>
</feature>
<dbReference type="GO" id="GO:0005634">
    <property type="term" value="C:nucleus"/>
    <property type="evidence" value="ECO:0007669"/>
    <property type="project" value="TreeGrafter"/>
</dbReference>
<dbReference type="Pfam" id="PF07500">
    <property type="entry name" value="TFIIS_M"/>
    <property type="match status" value="1"/>
</dbReference>
<comment type="function">
    <text evidence="1">Negative regulator of transcription elongation.</text>
</comment>
<feature type="domain" description="TFIIS central" evidence="11">
    <location>
        <begin position="215"/>
        <end position="334"/>
    </location>
</feature>
<feature type="compositionally biased region" description="Basic and acidic residues" evidence="9">
    <location>
        <begin position="330"/>
        <end position="352"/>
    </location>
</feature>
<dbReference type="InterPro" id="IPR013083">
    <property type="entry name" value="Znf_RING/FYVE/PHD"/>
</dbReference>
<dbReference type="STRING" id="77020.A0A0M8MSA1"/>
<dbReference type="SMART" id="SM00510">
    <property type="entry name" value="TFS2M"/>
    <property type="match status" value="1"/>
</dbReference>
<dbReference type="GO" id="GO:0000977">
    <property type="term" value="F:RNA polymerase II transcription regulatory region sequence-specific DNA binding"/>
    <property type="evidence" value="ECO:0007669"/>
    <property type="project" value="TreeGrafter"/>
</dbReference>
<dbReference type="GO" id="GO:0006368">
    <property type="term" value="P:transcription elongation by RNA polymerase II"/>
    <property type="evidence" value="ECO:0007669"/>
    <property type="project" value="TreeGrafter"/>
</dbReference>
<evidence type="ECO:0000256" key="7">
    <source>
        <dbReference type="ARBA" id="ARBA00023242"/>
    </source>
</evidence>
<feature type="compositionally biased region" description="Acidic residues" evidence="9">
    <location>
        <begin position="144"/>
        <end position="181"/>
    </location>
</feature>
<proteinExistence type="inferred from homology"/>
<dbReference type="GO" id="GO:0031564">
    <property type="term" value="P:transcription antitermination"/>
    <property type="evidence" value="ECO:0007669"/>
    <property type="project" value="TreeGrafter"/>
</dbReference>
<protein>
    <recommendedName>
        <fullName evidence="3">Transcription factor BYE1</fullName>
    </recommendedName>
</protein>
<evidence type="ECO:0000256" key="8">
    <source>
        <dbReference type="PROSITE-ProRule" id="PRU00146"/>
    </source>
</evidence>
<feature type="compositionally biased region" description="Basic and acidic residues" evidence="9">
    <location>
        <begin position="28"/>
        <end position="49"/>
    </location>
</feature>
<dbReference type="GO" id="GO:0001139">
    <property type="term" value="F:RNA polymerase II complex recruiting activity"/>
    <property type="evidence" value="ECO:0007669"/>
    <property type="project" value="TreeGrafter"/>
</dbReference>
<dbReference type="SUPFAM" id="SSF57903">
    <property type="entry name" value="FYVE/PHD zinc finger"/>
    <property type="match status" value="1"/>
</dbReference>
<evidence type="ECO:0000256" key="9">
    <source>
        <dbReference type="SAM" id="MobiDB-lite"/>
    </source>
</evidence>
<feature type="domain" description="PHD-type" evidence="10">
    <location>
        <begin position="82"/>
        <end position="132"/>
    </location>
</feature>
<dbReference type="Gene3D" id="3.30.40.10">
    <property type="entry name" value="Zinc/RING finger domain, C3HC4 (zinc finger)"/>
    <property type="match status" value="1"/>
</dbReference>
<dbReference type="SMART" id="SM00249">
    <property type="entry name" value="PHD"/>
    <property type="match status" value="1"/>
</dbReference>
<feature type="region of interest" description="Disordered" evidence="9">
    <location>
        <begin position="732"/>
        <end position="755"/>
    </location>
</feature>
<reference evidence="12 13" key="1">
    <citation type="submission" date="2015-07" db="EMBL/GenBank/DDBJ databases">
        <title>Draft Genome Sequence of Malassezia furfur CBS1878 and Malassezia pachydermatis CBS1879.</title>
        <authorList>
            <person name="Triana S."/>
            <person name="Ohm R."/>
            <person name="Gonzalez A."/>
            <person name="DeCock H."/>
            <person name="Restrepo S."/>
            <person name="Celis A."/>
        </authorList>
    </citation>
    <scope>NUCLEOTIDE SEQUENCE [LARGE SCALE GENOMIC DNA]</scope>
    <source>
        <strain evidence="12 13">CBS 1879</strain>
    </source>
</reference>
<dbReference type="InterPro" id="IPR019786">
    <property type="entry name" value="Zinc_finger_PHD-type_CS"/>
</dbReference>
<evidence type="ECO:0000256" key="5">
    <source>
        <dbReference type="ARBA" id="ARBA00022771"/>
    </source>
</evidence>
<feature type="region of interest" description="Disordered" evidence="9">
    <location>
        <begin position="454"/>
        <end position="482"/>
    </location>
</feature>
<evidence type="ECO:0000256" key="3">
    <source>
        <dbReference type="ARBA" id="ARBA00021616"/>
    </source>
</evidence>
<feature type="compositionally biased region" description="Pro residues" evidence="9">
    <location>
        <begin position="742"/>
        <end position="755"/>
    </location>
</feature>
<evidence type="ECO:0000313" key="12">
    <source>
        <dbReference type="EMBL" id="KOS12770.1"/>
    </source>
</evidence>
<evidence type="ECO:0000256" key="6">
    <source>
        <dbReference type="ARBA" id="ARBA00022833"/>
    </source>
</evidence>
<dbReference type="GO" id="GO:0006362">
    <property type="term" value="P:transcription elongation by RNA polymerase I"/>
    <property type="evidence" value="ECO:0007669"/>
    <property type="project" value="TreeGrafter"/>
</dbReference>
<dbReference type="Gene3D" id="1.10.472.30">
    <property type="entry name" value="Transcription elongation factor S-II, central domain"/>
    <property type="match status" value="1"/>
</dbReference>
<dbReference type="RefSeq" id="XP_017990402.1">
    <property type="nucleotide sequence ID" value="XM_018135900.1"/>
</dbReference>
<evidence type="ECO:0000256" key="1">
    <source>
        <dbReference type="ARBA" id="ARBA00002311"/>
    </source>
</evidence>
<organism evidence="12 13">
    <name type="scientific">Malassezia pachydermatis</name>
    <dbReference type="NCBI Taxonomy" id="77020"/>
    <lineage>
        <taxon>Eukaryota</taxon>
        <taxon>Fungi</taxon>
        <taxon>Dikarya</taxon>
        <taxon>Basidiomycota</taxon>
        <taxon>Ustilaginomycotina</taxon>
        <taxon>Malasseziomycetes</taxon>
        <taxon>Malasseziales</taxon>
        <taxon>Malasseziaceae</taxon>
        <taxon>Malassezia</taxon>
    </lineage>
</organism>
<feature type="region of interest" description="Disordered" evidence="9">
    <location>
        <begin position="789"/>
        <end position="844"/>
    </location>
</feature>
<dbReference type="Pfam" id="PF07744">
    <property type="entry name" value="SPOC"/>
    <property type="match status" value="1"/>
</dbReference>
<dbReference type="PROSITE" id="PS50016">
    <property type="entry name" value="ZF_PHD_2"/>
    <property type="match status" value="1"/>
</dbReference>
<dbReference type="SUPFAM" id="SSF46942">
    <property type="entry name" value="Elongation factor TFIIS domain 2"/>
    <property type="match status" value="1"/>
</dbReference>
<dbReference type="PROSITE" id="PS01359">
    <property type="entry name" value="ZF_PHD_1"/>
    <property type="match status" value="1"/>
</dbReference>
<dbReference type="OrthoDB" id="436852at2759"/>
<sequence>MSEEAESAVSLRRGSRVKRPTTRYSVEPPERPTRESTRKRTHREPESSRAKRARSSSATDEVVNEDDAQASGSDEDEDDDDAVYCLCRKGNDGSPMICCSLCGEWYHFKCVGLNQRSASKIREYVCESCSKQGNKSTEKHKDDDAEYEQEADEEDEEEVNPDEEDDNDEDAEPESASEEEEPAKRSSRTHTRRTTAPTTSFTSSPSSASKLKDPVRKHVYSTFLSIFQPLFEAQGQASSSAEKYASDLEDALFSALGHERSLSAYKERFRALSFNLKDRRNTSLHDRITCGRLPAADIVHMSNEALANDEIREATERAKRDALQQSVLREQNEGPARKMTHKGEVDIERDTEPVPFNPHHSRSAPPPLDEADEEKQGSEEVPVPSSPTFSPSRNASGLTEALPSPSPPPEPISFSGVWHSHPEGSHMDVEDTIDNEQAKELGIDTHGEADEFIDSFLGDDKPSGTTSVPESHTPPGTPPPDSFVVRAAASASAPTVSASTSFAQPVVWDGVITMPEYTSAYVHARQLTLPYYDAAAPLWQDIFPTPERVVEGRLPSATAIEYLDQVRVSPRNEIVLLCLDAGGAVAASERHHDTTPTLHTSPALDKLVHYFADKKRFGVLAPAPGAQGSLVKDFYLAPLLANEPVPEWLTSIHPEGLGEAWNTTRPANILLVVLVLFKAGMAGRLEAMPATPAVPAMSPPPGPPVSLDSLLNVKPDAIQNLLSTLNGGGASPGAGLAGFSAPPRPPGPPGPPPMPPMPPVNMTITPGTASNVPIARPMRPWGGVTPPGPLQGYGAPMPPPFGGPRPYEAPHPFPVGPGGWYGGNPERSSERSRRKGSGGGRRRR</sequence>
<feature type="compositionally biased region" description="Pro residues" evidence="9">
    <location>
        <begin position="796"/>
        <end position="815"/>
    </location>
</feature>
<comment type="caution">
    <text evidence="12">The sequence shown here is derived from an EMBL/GenBank/DDBJ whole genome shotgun (WGS) entry which is preliminary data.</text>
</comment>
<feature type="compositionally biased region" description="Basic residues" evidence="9">
    <location>
        <begin position="832"/>
        <end position="844"/>
    </location>
</feature>
<keyword evidence="4" id="KW-0479">Metal-binding</keyword>
<evidence type="ECO:0000256" key="2">
    <source>
        <dbReference type="ARBA" id="ARBA00011050"/>
    </source>
</evidence>
<dbReference type="PROSITE" id="PS51321">
    <property type="entry name" value="TFIIS_CENTRAL"/>
    <property type="match status" value="1"/>
</dbReference>
<dbReference type="EMBL" id="LGAV01000009">
    <property type="protein sequence ID" value="KOS12770.1"/>
    <property type="molecule type" value="Genomic_DNA"/>
</dbReference>
<dbReference type="InterPro" id="IPR003618">
    <property type="entry name" value="TFIIS_cen_dom"/>
</dbReference>
<keyword evidence="5 8" id="KW-0863">Zinc-finger</keyword>
<evidence type="ECO:0000256" key="4">
    <source>
        <dbReference type="ARBA" id="ARBA00022723"/>
    </source>
</evidence>
<evidence type="ECO:0000313" key="13">
    <source>
        <dbReference type="Proteomes" id="UP000037751"/>
    </source>
</evidence>
<dbReference type="GO" id="GO:0008270">
    <property type="term" value="F:zinc ion binding"/>
    <property type="evidence" value="ECO:0007669"/>
    <property type="project" value="UniProtKB-KW"/>
</dbReference>
<dbReference type="InterPro" id="IPR011011">
    <property type="entry name" value="Znf_FYVE_PHD"/>
</dbReference>
<dbReference type="InterPro" id="IPR001965">
    <property type="entry name" value="Znf_PHD"/>
</dbReference>
<dbReference type="CDD" id="cd21538">
    <property type="entry name" value="SPOC_TFIIS"/>
    <property type="match status" value="1"/>
</dbReference>
<dbReference type="InterPro" id="IPR012921">
    <property type="entry name" value="SPOC_C"/>
</dbReference>
<keyword evidence="7" id="KW-0539">Nucleus</keyword>